<dbReference type="Gene3D" id="3.40.1380.20">
    <property type="entry name" value="Pyruvate kinase, C-terminal domain"/>
    <property type="match status" value="1"/>
</dbReference>
<dbReference type="PIRSF" id="PIRSF016138">
    <property type="entry name" value="UCP016138"/>
    <property type="match status" value="1"/>
</dbReference>
<evidence type="ECO:0000259" key="1">
    <source>
        <dbReference type="Pfam" id="PF02887"/>
    </source>
</evidence>
<dbReference type="InterPro" id="IPR015795">
    <property type="entry name" value="Pyrv_Knase_C"/>
</dbReference>
<organism evidence="2">
    <name type="scientific">marine sediment metagenome</name>
    <dbReference type="NCBI Taxonomy" id="412755"/>
    <lineage>
        <taxon>unclassified sequences</taxon>
        <taxon>metagenomes</taxon>
        <taxon>ecological metagenomes</taxon>
    </lineage>
</organism>
<dbReference type="AlphaFoldDB" id="X1K8K0"/>
<dbReference type="InterPro" id="IPR036918">
    <property type="entry name" value="Pyrv_Knase_C_sf"/>
</dbReference>
<protein>
    <recommendedName>
        <fullName evidence="1">Pyruvate kinase C-terminal domain-containing protein</fullName>
    </recommendedName>
</protein>
<proteinExistence type="predicted"/>
<comment type="caution">
    <text evidence="2">The sequence shown here is derived from an EMBL/GenBank/DDBJ whole genome shotgun (WGS) entry which is preliminary data.</text>
</comment>
<dbReference type="Pfam" id="PF02887">
    <property type="entry name" value="PK_C"/>
    <property type="match status" value="1"/>
</dbReference>
<reference evidence="2" key="1">
    <citation type="journal article" date="2014" name="Front. Microbiol.">
        <title>High frequency of phylogenetically diverse reductive dehalogenase-homologous genes in deep subseafloor sedimentary metagenomes.</title>
        <authorList>
            <person name="Kawai M."/>
            <person name="Futagami T."/>
            <person name="Toyoda A."/>
            <person name="Takaki Y."/>
            <person name="Nishi S."/>
            <person name="Hori S."/>
            <person name="Arai W."/>
            <person name="Tsubouchi T."/>
            <person name="Morono Y."/>
            <person name="Uchiyama I."/>
            <person name="Ito T."/>
            <person name="Fujiyama A."/>
            <person name="Inagaki F."/>
            <person name="Takami H."/>
        </authorList>
    </citation>
    <scope>NUCLEOTIDE SEQUENCE</scope>
    <source>
        <strain evidence="2">Expedition CK06-06</strain>
    </source>
</reference>
<dbReference type="EMBL" id="BARV01002108">
    <property type="protein sequence ID" value="GAH89945.1"/>
    <property type="molecule type" value="Genomic_DNA"/>
</dbReference>
<dbReference type="SUPFAM" id="SSF52935">
    <property type="entry name" value="PK C-terminal domain-like"/>
    <property type="match status" value="1"/>
</dbReference>
<evidence type="ECO:0000313" key="2">
    <source>
        <dbReference type="EMBL" id="GAH89945.1"/>
    </source>
</evidence>
<feature type="domain" description="Pyruvate kinase C-terminal" evidence="1">
    <location>
        <begin position="19"/>
        <end position="163"/>
    </location>
</feature>
<sequence length="189" mass="20995">MKYEVFYWDKPGKQNTNKTINLALKRARQLKIKNFIIASCSGKTTKKLLKMKKNIRIISVTHQAGFYKPGTIEMDKKTKKILEGNGVIVYTGTHFFGGIGRAMRLKFGGLEAEELVANTLRIFGQGVKVAVEITIMALDAGLIPYNKEIVSIGGTGIGADTAIVCLPKHGKDFFSFEVREIICKPRVNK</sequence>
<gene>
    <name evidence="2" type="ORF">S06H3_05638</name>
</gene>
<dbReference type="InterPro" id="IPR015074">
    <property type="entry name" value="DUF1867"/>
</dbReference>
<name>X1K8K0_9ZZZZ</name>
<accession>X1K8K0</accession>